<reference evidence="1" key="2">
    <citation type="journal article" date="2019" name="IMA Fungus">
        <title>Genome sequencing and comparison of five Tilletia species to identify candidate genes for the detection of regulated species infecting wheat.</title>
        <authorList>
            <person name="Nguyen H.D.T."/>
            <person name="Sultana T."/>
            <person name="Kesanakurti P."/>
            <person name="Hambleton S."/>
        </authorList>
    </citation>
    <scope>NUCLEOTIDE SEQUENCE</scope>
    <source>
        <strain evidence="1">DAOMC 236422</strain>
    </source>
</reference>
<dbReference type="Gene3D" id="2.130.10.10">
    <property type="entry name" value="YVTN repeat-like/Quinoprotein amine dehydrogenase"/>
    <property type="match status" value="1"/>
</dbReference>
<protein>
    <submittedName>
        <fullName evidence="1">Uncharacterized protein</fullName>
    </submittedName>
</protein>
<dbReference type="Proteomes" id="UP000078113">
    <property type="component" value="Unassembled WGS sequence"/>
</dbReference>
<name>A0A8X7NFG1_9BASI</name>
<dbReference type="InterPro" id="IPR036322">
    <property type="entry name" value="WD40_repeat_dom_sf"/>
</dbReference>
<gene>
    <name evidence="1" type="ORF">A4X09_0g1369</name>
</gene>
<dbReference type="SUPFAM" id="SSF50978">
    <property type="entry name" value="WD40 repeat-like"/>
    <property type="match status" value="1"/>
</dbReference>
<evidence type="ECO:0000313" key="1">
    <source>
        <dbReference type="EMBL" id="KAE8270981.1"/>
    </source>
</evidence>
<accession>A0A8X7NFG1</accession>
<dbReference type="EMBL" id="LWDG02000031">
    <property type="protein sequence ID" value="KAE8270981.1"/>
    <property type="molecule type" value="Genomic_DNA"/>
</dbReference>
<dbReference type="InterPro" id="IPR015943">
    <property type="entry name" value="WD40/YVTN_repeat-like_dom_sf"/>
</dbReference>
<evidence type="ECO:0000313" key="2">
    <source>
        <dbReference type="Proteomes" id="UP000078113"/>
    </source>
</evidence>
<organism evidence="1 2">
    <name type="scientific">Tilletia walkeri</name>
    <dbReference type="NCBI Taxonomy" id="117179"/>
    <lineage>
        <taxon>Eukaryota</taxon>
        <taxon>Fungi</taxon>
        <taxon>Dikarya</taxon>
        <taxon>Basidiomycota</taxon>
        <taxon>Ustilaginomycotina</taxon>
        <taxon>Exobasidiomycetes</taxon>
        <taxon>Tilletiales</taxon>
        <taxon>Tilletiaceae</taxon>
        <taxon>Tilletia</taxon>
    </lineage>
</organism>
<comment type="caution">
    <text evidence="1">The sequence shown here is derived from an EMBL/GenBank/DDBJ whole genome shotgun (WGS) entry which is preliminary data.</text>
</comment>
<reference evidence="1" key="1">
    <citation type="submission" date="2016-04" db="EMBL/GenBank/DDBJ databases">
        <authorList>
            <person name="Nguyen H.D."/>
            <person name="Samba Siva P."/>
            <person name="Cullis J."/>
            <person name="Levesque C.A."/>
            <person name="Hambleton S."/>
        </authorList>
    </citation>
    <scope>NUCLEOTIDE SEQUENCE</scope>
    <source>
        <strain evidence="1">DAOMC 236422</strain>
    </source>
</reference>
<dbReference type="AlphaFoldDB" id="A0A8X7NFG1"/>
<proteinExistence type="predicted"/>
<sequence length="342" mass="37969">MSQAVVASRFKWPILCGMGVSGTAFFWDLTNPDQPRQLESVDASARHSHFREITDVDFDDQHLILVGSSPDQTTVYDRATGGVKWSMAAYLRQANAASLIRSYKMKMSDLREDIGAARHASPDFFERNLLLKAIEPSILKTIERLSDGTVGNITVGEGVAGEDRFHWEKVHIEEGTGSLLMLAKHILVIVPNFASLSEVDCGVPIMTVEYITRANNSRRPALTGADGRVFFLDEDPILLDLAPHRQVSPTATSMPFRLADDPAIPPSMRVFASHDPLRYHYSHMCGCSGAQMDAANIFAEVPVEIWLNYGDEEEPVEIRETTHRVCHWRICGGEELPSTATT</sequence>
<keyword evidence="2" id="KW-1185">Reference proteome</keyword>